<keyword evidence="3" id="KW-1185">Reference proteome</keyword>
<name>A0ABP8QLA1_9GAMM</name>
<dbReference type="Gene3D" id="3.90.1340.10">
    <property type="entry name" value="Phage tail collar domain"/>
    <property type="match status" value="1"/>
</dbReference>
<dbReference type="SUPFAM" id="SSF88874">
    <property type="entry name" value="Receptor-binding domain of short tail fibre protein gp12"/>
    <property type="match status" value="1"/>
</dbReference>
<evidence type="ECO:0000259" key="1">
    <source>
        <dbReference type="Pfam" id="PF07484"/>
    </source>
</evidence>
<dbReference type="Pfam" id="PF07484">
    <property type="entry name" value="Collar"/>
    <property type="match status" value="1"/>
</dbReference>
<dbReference type="EMBL" id="BAABFC010000028">
    <property type="protein sequence ID" value="GAA4503793.1"/>
    <property type="molecule type" value="Genomic_DNA"/>
</dbReference>
<dbReference type="InterPro" id="IPR037053">
    <property type="entry name" value="Phage_tail_collar_dom_sf"/>
</dbReference>
<organism evidence="2 3">
    <name type="scientific">Pseudaeromonas paramecii</name>
    <dbReference type="NCBI Taxonomy" id="2138166"/>
    <lineage>
        <taxon>Bacteria</taxon>
        <taxon>Pseudomonadati</taxon>
        <taxon>Pseudomonadota</taxon>
        <taxon>Gammaproteobacteria</taxon>
        <taxon>Aeromonadales</taxon>
        <taxon>Aeromonadaceae</taxon>
        <taxon>Pseudaeromonas</taxon>
    </lineage>
</organism>
<feature type="domain" description="Phage tail collar" evidence="1">
    <location>
        <begin position="6"/>
        <end position="62"/>
    </location>
</feature>
<accession>A0ABP8QLA1</accession>
<evidence type="ECO:0000313" key="2">
    <source>
        <dbReference type="EMBL" id="GAA4503793.1"/>
    </source>
</evidence>
<sequence>MEPYLGEIRIFGGNYAPAGWAFCSGQLLPVSGNEALYALLGTTYGGNGQTTFALPDLRGRLPLHLGQASSGQNYPLGARGGAEQVNLSEAQLPAHTHQAKGSANGSVGSPQAACWAATSAVPAYSTVTPTTHMGPQAVMPTGGSQPHDNLMPSLGLSFIIALQGIYPTPN</sequence>
<comment type="caution">
    <text evidence="2">The sequence shown here is derived from an EMBL/GenBank/DDBJ whole genome shotgun (WGS) entry which is preliminary data.</text>
</comment>
<evidence type="ECO:0000313" key="3">
    <source>
        <dbReference type="Proteomes" id="UP001501321"/>
    </source>
</evidence>
<protein>
    <submittedName>
        <fullName evidence="2">Tail fiber protein</fullName>
    </submittedName>
</protein>
<reference evidence="3" key="1">
    <citation type="journal article" date="2019" name="Int. J. Syst. Evol. Microbiol.">
        <title>The Global Catalogue of Microorganisms (GCM) 10K type strain sequencing project: providing services to taxonomists for standard genome sequencing and annotation.</title>
        <authorList>
            <consortium name="The Broad Institute Genomics Platform"/>
            <consortium name="The Broad Institute Genome Sequencing Center for Infectious Disease"/>
            <person name="Wu L."/>
            <person name="Ma J."/>
        </authorList>
    </citation>
    <scope>NUCLEOTIDE SEQUENCE [LARGE SCALE GENOMIC DNA]</scope>
    <source>
        <strain evidence="3">JCM 32226</strain>
    </source>
</reference>
<dbReference type="Proteomes" id="UP001501321">
    <property type="component" value="Unassembled WGS sequence"/>
</dbReference>
<gene>
    <name evidence="2" type="ORF">GCM10023095_30580</name>
</gene>
<proteinExistence type="predicted"/>
<dbReference type="RefSeq" id="WP_345014689.1">
    <property type="nucleotide sequence ID" value="NZ_BAABFC010000028.1"/>
</dbReference>
<dbReference type="InterPro" id="IPR011083">
    <property type="entry name" value="Phage_tail_collar_dom"/>
</dbReference>